<keyword evidence="8" id="KW-1185">Reference proteome</keyword>
<dbReference type="GO" id="GO:0032153">
    <property type="term" value="C:cell division site"/>
    <property type="evidence" value="ECO:0007669"/>
    <property type="project" value="TreeGrafter"/>
</dbReference>
<dbReference type="NCBIfam" id="NF038403">
    <property type="entry name" value="perm_prefix_1"/>
    <property type="match status" value="1"/>
</dbReference>
<feature type="transmembrane region" description="Helical" evidence="6">
    <location>
        <begin position="118"/>
        <end position="136"/>
    </location>
</feature>
<feature type="transmembrane region" description="Helical" evidence="6">
    <location>
        <begin position="179"/>
        <end position="199"/>
    </location>
</feature>
<name>A0A9X2S8J4_9BACL</name>
<dbReference type="EMBL" id="JANIPJ010000005">
    <property type="protein sequence ID" value="MCR2804111.1"/>
    <property type="molecule type" value="Genomic_DNA"/>
</dbReference>
<evidence type="ECO:0000256" key="3">
    <source>
        <dbReference type="ARBA" id="ARBA00022960"/>
    </source>
</evidence>
<feature type="transmembrane region" description="Helical" evidence="6">
    <location>
        <begin position="414"/>
        <end position="435"/>
    </location>
</feature>
<keyword evidence="2 6" id="KW-0812">Transmembrane</keyword>
<keyword evidence="4 6" id="KW-1133">Transmembrane helix</keyword>
<sequence length="451" mass="50484">MSERDWISQHPAVRSYISEICGQVKAKDVHGDIEQEMVCHIEELAEEKLESGMSRDEAIAEALKHMGGAVEVGRGFHAVHRPKPEWSVIALIAGMIVIAVLALFAMPSNQDGNQAANFVKWICGGTGIALMIACYFVDYRRLLKWSWLLYGATIGLMMYAWLFGPVINGARKILKFGPFSLDVFTVSSYLLLIAIAGLLVQEKQGNSIHQYSKWIIAARGIRNLLVYAWIPSFLYLTSPSIASFIPYFAAMVVLLLWSGRLQLLIVSGISVLLGTILILTDISRRMMMEGRLERLLNWDNNYQTKFTLNTIKSGGMWGQGFAFGHTNKEHAPIESYSEMLFPNLVYSLGWVFGAFVIIVVLGFVLRTFRVGMRLHDDYGKSIVFSVGTLFAVRLIWNLLMSVGLVPVIGFDLPILNWSSVTIFEFAAAGLMLGIYRRRDMIGRLQSSHPVT</sequence>
<dbReference type="InterPro" id="IPR001182">
    <property type="entry name" value="FtsW/RodA"/>
</dbReference>
<keyword evidence="3" id="KW-0133">Cell shape</keyword>
<feature type="transmembrane region" description="Helical" evidence="6">
    <location>
        <begin position="148"/>
        <end position="167"/>
    </location>
</feature>
<protein>
    <submittedName>
        <fullName evidence="7">FtsW/RodA/SpoVE family cell cycle protein</fullName>
    </submittedName>
</protein>
<dbReference type="GO" id="GO:0008360">
    <property type="term" value="P:regulation of cell shape"/>
    <property type="evidence" value="ECO:0007669"/>
    <property type="project" value="UniProtKB-KW"/>
</dbReference>
<dbReference type="RefSeq" id="WP_257444932.1">
    <property type="nucleotide sequence ID" value="NZ_JANIPJ010000005.1"/>
</dbReference>
<proteinExistence type="predicted"/>
<evidence type="ECO:0000313" key="8">
    <source>
        <dbReference type="Proteomes" id="UP001141950"/>
    </source>
</evidence>
<dbReference type="Proteomes" id="UP001141950">
    <property type="component" value="Unassembled WGS sequence"/>
</dbReference>
<comment type="subcellular location">
    <subcellularLocation>
        <location evidence="1">Membrane</location>
        <topology evidence="1">Multi-pass membrane protein</topology>
    </subcellularLocation>
</comment>
<dbReference type="PANTHER" id="PTHR30474">
    <property type="entry name" value="CELL CYCLE PROTEIN"/>
    <property type="match status" value="1"/>
</dbReference>
<dbReference type="GO" id="GO:0051301">
    <property type="term" value="P:cell division"/>
    <property type="evidence" value="ECO:0007669"/>
    <property type="project" value="InterPro"/>
</dbReference>
<reference evidence="7" key="1">
    <citation type="submission" date="2022-08" db="EMBL/GenBank/DDBJ databases">
        <title>The genomic sequence of strain Paenibacillus sp. SCIV0701.</title>
        <authorList>
            <person name="Zhao H."/>
        </authorList>
    </citation>
    <scope>NUCLEOTIDE SEQUENCE</scope>
    <source>
        <strain evidence="7">SCIV0701</strain>
    </source>
</reference>
<evidence type="ECO:0000256" key="4">
    <source>
        <dbReference type="ARBA" id="ARBA00022989"/>
    </source>
</evidence>
<evidence type="ECO:0000256" key="1">
    <source>
        <dbReference type="ARBA" id="ARBA00004141"/>
    </source>
</evidence>
<feature type="transmembrane region" description="Helical" evidence="6">
    <location>
        <begin position="386"/>
        <end position="408"/>
    </location>
</feature>
<feature type="transmembrane region" description="Helical" evidence="6">
    <location>
        <begin position="86"/>
        <end position="106"/>
    </location>
</feature>
<evidence type="ECO:0000256" key="5">
    <source>
        <dbReference type="ARBA" id="ARBA00023136"/>
    </source>
</evidence>
<feature type="transmembrane region" description="Helical" evidence="6">
    <location>
        <begin position="344"/>
        <end position="365"/>
    </location>
</feature>
<evidence type="ECO:0000256" key="6">
    <source>
        <dbReference type="SAM" id="Phobius"/>
    </source>
</evidence>
<feature type="transmembrane region" description="Helical" evidence="6">
    <location>
        <begin position="263"/>
        <end position="282"/>
    </location>
</feature>
<feature type="transmembrane region" description="Helical" evidence="6">
    <location>
        <begin position="236"/>
        <end position="256"/>
    </location>
</feature>
<keyword evidence="5 6" id="KW-0472">Membrane</keyword>
<dbReference type="AlphaFoldDB" id="A0A9X2S8J4"/>
<dbReference type="PANTHER" id="PTHR30474:SF1">
    <property type="entry name" value="PEPTIDOGLYCAN GLYCOSYLTRANSFERASE MRDB"/>
    <property type="match status" value="1"/>
</dbReference>
<gene>
    <name evidence="7" type="ORF">NQZ67_09495</name>
</gene>
<comment type="caution">
    <text evidence="7">The sequence shown here is derived from an EMBL/GenBank/DDBJ whole genome shotgun (WGS) entry which is preliminary data.</text>
</comment>
<evidence type="ECO:0000313" key="7">
    <source>
        <dbReference type="EMBL" id="MCR2804111.1"/>
    </source>
</evidence>
<accession>A0A9X2S8J4</accession>
<evidence type="ECO:0000256" key="2">
    <source>
        <dbReference type="ARBA" id="ARBA00022692"/>
    </source>
</evidence>
<organism evidence="7 8">
    <name type="scientific">Paenibacillus soyae</name>
    <dbReference type="NCBI Taxonomy" id="2969249"/>
    <lineage>
        <taxon>Bacteria</taxon>
        <taxon>Bacillati</taxon>
        <taxon>Bacillota</taxon>
        <taxon>Bacilli</taxon>
        <taxon>Bacillales</taxon>
        <taxon>Paenibacillaceae</taxon>
        <taxon>Paenibacillus</taxon>
    </lineage>
</organism>
<dbReference type="InterPro" id="IPR047928">
    <property type="entry name" value="Perm_prefix_1"/>
</dbReference>
<dbReference type="Pfam" id="PF01098">
    <property type="entry name" value="FTSW_RODA_SPOVE"/>
    <property type="match status" value="1"/>
</dbReference>
<dbReference type="GO" id="GO:0015648">
    <property type="term" value="F:lipid-linked peptidoglycan transporter activity"/>
    <property type="evidence" value="ECO:0007669"/>
    <property type="project" value="TreeGrafter"/>
</dbReference>
<dbReference type="GO" id="GO:0005886">
    <property type="term" value="C:plasma membrane"/>
    <property type="evidence" value="ECO:0007669"/>
    <property type="project" value="TreeGrafter"/>
</dbReference>